<dbReference type="STRING" id="1111676.MHC_03730"/>
<accession>H6N7I4</accession>
<proteinExistence type="predicted"/>
<sequence>MVPVYKWLVGVGVLGGTSVGFGIENLTSSEFRDSKLSTKSLFKKKHITINKECRLHELIAISNGNFKPVAKEEIKRRIVEDKKGDFSPVEKACLKNAGKDVFVSRWHNRWGYHDEHQNSKEHKDKFQAYLKKSDSKQ</sequence>
<dbReference type="Proteomes" id="UP000009135">
    <property type="component" value="Chromosome"/>
</dbReference>
<dbReference type="AlphaFoldDB" id="H6N7I4"/>
<dbReference type="EMBL" id="CP003199">
    <property type="protein sequence ID" value="AEW45606.1"/>
    <property type="molecule type" value="Genomic_DNA"/>
</dbReference>
<dbReference type="HOGENOM" id="CLU_154533_0_0_14"/>
<dbReference type="KEGG" id="mhe:MHC_03730"/>
<organism evidence="1 2">
    <name type="scientific">Mycoplasma haemocanis (strain Illinois)</name>
    <dbReference type="NCBI Taxonomy" id="1111676"/>
    <lineage>
        <taxon>Bacteria</taxon>
        <taxon>Bacillati</taxon>
        <taxon>Mycoplasmatota</taxon>
        <taxon>Mollicutes</taxon>
        <taxon>Mycoplasmataceae</taxon>
        <taxon>Mycoplasma</taxon>
    </lineage>
</organism>
<evidence type="ECO:0000313" key="1">
    <source>
        <dbReference type="EMBL" id="AEW45606.1"/>
    </source>
</evidence>
<gene>
    <name evidence="1" type="ordered locus">MHC_03730</name>
</gene>
<name>H6N7I4_MYCHN</name>
<dbReference type="OrthoDB" id="403327at2"/>
<keyword evidence="2" id="KW-1185">Reference proteome</keyword>
<reference evidence="1 2" key="1">
    <citation type="journal article" date="2012" name="J. Bacteriol.">
        <title>Complete genome sequence of Mycoplasma haemocanis strain Illinois.</title>
        <authorList>
            <person name="do Nascimento N.C."/>
            <person name="Guimaraes A.M."/>
            <person name="Santos A.P."/>
            <person name="Sanmiguel P.J."/>
            <person name="Messick J.B."/>
        </authorList>
    </citation>
    <scope>NUCLEOTIDE SEQUENCE [LARGE SCALE GENOMIC DNA]</scope>
    <source>
        <strain evidence="1 2">Illinois</strain>
    </source>
</reference>
<evidence type="ECO:0000313" key="2">
    <source>
        <dbReference type="Proteomes" id="UP000009135"/>
    </source>
</evidence>
<protein>
    <submittedName>
        <fullName evidence="1">Uncharacterized protein</fullName>
    </submittedName>
</protein>